<dbReference type="EMBL" id="CP168151">
    <property type="protein sequence ID" value="XFD38788.1"/>
    <property type="molecule type" value="Genomic_DNA"/>
</dbReference>
<protein>
    <submittedName>
        <fullName evidence="1">Carbohydrate binding domain-containing protein</fullName>
    </submittedName>
</protein>
<evidence type="ECO:0000313" key="1">
    <source>
        <dbReference type="EMBL" id="XFD38788.1"/>
    </source>
</evidence>
<dbReference type="Proteomes" id="UP001149860">
    <property type="component" value="Chromosome"/>
</dbReference>
<gene>
    <name evidence="1" type="ORF">O0236_004960</name>
</gene>
<organism evidence="1 2">
    <name type="scientific">Lentilactobacillus terminaliae</name>
    <dbReference type="NCBI Taxonomy" id="3003483"/>
    <lineage>
        <taxon>Bacteria</taxon>
        <taxon>Bacillati</taxon>
        <taxon>Bacillota</taxon>
        <taxon>Bacilli</taxon>
        <taxon>Lactobacillales</taxon>
        <taxon>Lactobacillaceae</taxon>
        <taxon>Lentilactobacillus</taxon>
    </lineage>
</organism>
<proteinExistence type="predicted"/>
<reference evidence="1" key="1">
    <citation type="submission" date="2024-08" db="EMBL/GenBank/DDBJ databases">
        <title>Lentilactobacillus sp. nov., isolated from tree bark.</title>
        <authorList>
            <person name="Phuengjayaem S."/>
            <person name="Tanasupawat S."/>
        </authorList>
    </citation>
    <scope>NUCLEOTIDE SEQUENCE</scope>
    <source>
        <strain evidence="1">SPB1-3</strain>
    </source>
</reference>
<sequence length="205" mass="21553">MKKSFNIVLGTAAILGGLALGNAIPVNAATTEISSVVKHEIKTSTANESEDNLMQNGDFSQGLDSWISGGFGGGDVSVKTDEDGNYAELTNPVPDSGAALGQDISTAPLKKYQMSFEYKGTSSSQLLFEPIVHTPIGDLPGEGTFIKLTNQSGKWVKHTQSYSVPADDAIGSWNVLELGFVTGSKGTPASETPMAVRNVKLTEVK</sequence>
<accession>A0ACD5DCB8</accession>
<name>A0ACD5DCB8_9LACO</name>
<evidence type="ECO:0000313" key="2">
    <source>
        <dbReference type="Proteomes" id="UP001149860"/>
    </source>
</evidence>
<keyword evidence="2" id="KW-1185">Reference proteome</keyword>